<comment type="similarity">
    <text evidence="2 7">Belongs to the nonaspanin (TM9SF) (TC 9.A.2) family.</text>
</comment>
<evidence type="ECO:0000313" key="8">
    <source>
        <dbReference type="EMBL" id="CAF5224719.1"/>
    </source>
</evidence>
<dbReference type="GO" id="GO:0072657">
    <property type="term" value="P:protein localization to membrane"/>
    <property type="evidence" value="ECO:0007669"/>
    <property type="project" value="TreeGrafter"/>
</dbReference>
<proteinExistence type="inferred from homology"/>
<reference evidence="8" key="1">
    <citation type="submission" date="2021-02" db="EMBL/GenBank/DDBJ databases">
        <authorList>
            <person name="Nowell W R."/>
        </authorList>
    </citation>
    <scope>NUCLEOTIDE SEQUENCE</scope>
</reference>
<dbReference type="PANTHER" id="PTHR10766">
    <property type="entry name" value="TRANSMEMBRANE 9 SUPERFAMILY PROTEIN"/>
    <property type="match status" value="1"/>
</dbReference>
<dbReference type="GO" id="GO:0016020">
    <property type="term" value="C:membrane"/>
    <property type="evidence" value="ECO:0007669"/>
    <property type="project" value="UniProtKB-SubCell"/>
</dbReference>
<comment type="caution">
    <text evidence="8">The sequence shown here is derived from an EMBL/GenBank/DDBJ whole genome shotgun (WGS) entry which is preliminary data.</text>
</comment>
<evidence type="ECO:0000313" key="9">
    <source>
        <dbReference type="Proteomes" id="UP000681720"/>
    </source>
</evidence>
<keyword evidence="6 7" id="KW-0472">Membrane</keyword>
<keyword evidence="4" id="KW-0732">Signal</keyword>
<accession>A0A8S3K140</accession>
<evidence type="ECO:0000256" key="7">
    <source>
        <dbReference type="RuleBase" id="RU363079"/>
    </source>
</evidence>
<evidence type="ECO:0000256" key="5">
    <source>
        <dbReference type="ARBA" id="ARBA00022989"/>
    </source>
</evidence>
<feature type="non-terminal residue" evidence="8">
    <location>
        <position position="1"/>
    </location>
</feature>
<feature type="transmembrane region" description="Helical" evidence="7">
    <location>
        <begin position="34"/>
        <end position="54"/>
    </location>
</feature>
<organism evidence="8 9">
    <name type="scientific">Rotaria magnacalcarata</name>
    <dbReference type="NCBI Taxonomy" id="392030"/>
    <lineage>
        <taxon>Eukaryota</taxon>
        <taxon>Metazoa</taxon>
        <taxon>Spiralia</taxon>
        <taxon>Gnathifera</taxon>
        <taxon>Rotifera</taxon>
        <taxon>Eurotatoria</taxon>
        <taxon>Bdelloidea</taxon>
        <taxon>Philodinida</taxon>
        <taxon>Philodinidae</taxon>
        <taxon>Rotaria</taxon>
    </lineage>
</organism>
<dbReference type="PANTHER" id="PTHR10766:SF41">
    <property type="entry name" value="TRANSMEMBRANE 9 SUPERFAMILY MEMBER 3"/>
    <property type="match status" value="1"/>
</dbReference>
<evidence type="ECO:0000256" key="6">
    <source>
        <dbReference type="ARBA" id="ARBA00023136"/>
    </source>
</evidence>
<dbReference type="EMBL" id="CAJOBJ010373938">
    <property type="protein sequence ID" value="CAF5224719.1"/>
    <property type="molecule type" value="Genomic_DNA"/>
</dbReference>
<comment type="caution">
    <text evidence="7">Lacks conserved residue(s) required for the propagation of feature annotation.</text>
</comment>
<dbReference type="InterPro" id="IPR004240">
    <property type="entry name" value="EMP70"/>
</dbReference>
<gene>
    <name evidence="8" type="ORF">GIL414_LOCUS86246</name>
</gene>
<comment type="subcellular location">
    <subcellularLocation>
        <location evidence="1">Membrane</location>
        <topology evidence="1">Multi-pass membrane protein</topology>
    </subcellularLocation>
</comment>
<evidence type="ECO:0000256" key="2">
    <source>
        <dbReference type="ARBA" id="ARBA00005227"/>
    </source>
</evidence>
<evidence type="ECO:0000256" key="3">
    <source>
        <dbReference type="ARBA" id="ARBA00022692"/>
    </source>
</evidence>
<evidence type="ECO:0000256" key="1">
    <source>
        <dbReference type="ARBA" id="ARBA00004141"/>
    </source>
</evidence>
<keyword evidence="5 7" id="KW-1133">Transmembrane helix</keyword>
<sequence length="56" mass="6287">ERDLGDEYGWKQVHGDVFRPPAHPMLFCSLIGSGYQIATVTIFCIVITILGDLYTE</sequence>
<dbReference type="Pfam" id="PF02990">
    <property type="entry name" value="EMP70"/>
    <property type="match status" value="1"/>
</dbReference>
<evidence type="ECO:0000256" key="4">
    <source>
        <dbReference type="ARBA" id="ARBA00022729"/>
    </source>
</evidence>
<dbReference type="Proteomes" id="UP000681720">
    <property type="component" value="Unassembled WGS sequence"/>
</dbReference>
<keyword evidence="3 7" id="KW-0812">Transmembrane</keyword>
<dbReference type="AlphaFoldDB" id="A0A8S3K140"/>
<name>A0A8S3K140_9BILA</name>
<protein>
    <recommendedName>
        <fullName evidence="7">Transmembrane 9 superfamily member</fullName>
    </recommendedName>
</protein>